<reference evidence="2 4" key="2">
    <citation type="submission" date="2018-09" db="EMBL/GenBank/DDBJ databases">
        <title>Genomic Encyclopedia of Archaeal and Bacterial Type Strains, Phase II (KMG-II): from individual species to whole genera.</title>
        <authorList>
            <person name="Goeker M."/>
        </authorList>
    </citation>
    <scope>NUCLEOTIDE SEQUENCE [LARGE SCALE GENOMIC DNA]</scope>
    <source>
        <strain evidence="2 4">DSM 16337</strain>
    </source>
</reference>
<evidence type="ECO:0000313" key="3">
    <source>
        <dbReference type="Proteomes" id="UP000225605"/>
    </source>
</evidence>
<gene>
    <name evidence="2" type="ORF">BDE27_3113</name>
    <name evidence="1" type="ORF">Xehl_00980</name>
</gene>
<evidence type="ECO:0000313" key="1">
    <source>
        <dbReference type="EMBL" id="PHM25922.1"/>
    </source>
</evidence>
<accession>A0A2D0IVG1</accession>
<reference evidence="1 3" key="1">
    <citation type="journal article" date="2017" name="Nat. Microbiol.">
        <title>Natural product diversity associated with the nematode symbionts Photorhabdus and Xenorhabdus.</title>
        <authorList>
            <person name="Tobias N.J."/>
            <person name="Wolff H."/>
            <person name="Djahanschiri B."/>
            <person name="Grundmann F."/>
            <person name="Kronenwerth M."/>
            <person name="Shi Y.M."/>
            <person name="Simonyi S."/>
            <person name="Grun P."/>
            <person name="Shapiro-Ilan D."/>
            <person name="Pidot S.J."/>
            <person name="Stinear T.P."/>
            <person name="Ebersberger I."/>
            <person name="Bode H.B."/>
        </authorList>
    </citation>
    <scope>NUCLEOTIDE SEQUENCE [LARGE SCALE GENOMIC DNA]</scope>
    <source>
        <strain evidence="1 3">DSM 16337</strain>
    </source>
</reference>
<dbReference type="Proteomes" id="UP000225605">
    <property type="component" value="Unassembled WGS sequence"/>
</dbReference>
<evidence type="ECO:0000313" key="2">
    <source>
        <dbReference type="EMBL" id="RKE88480.1"/>
    </source>
</evidence>
<name>A0A2D0IVG1_9GAMM</name>
<protein>
    <submittedName>
        <fullName evidence="1">Uncharacterized protein</fullName>
    </submittedName>
</protein>
<organism evidence="1 3">
    <name type="scientific">Xenorhabdus ehlersii</name>
    <dbReference type="NCBI Taxonomy" id="290111"/>
    <lineage>
        <taxon>Bacteria</taxon>
        <taxon>Pseudomonadati</taxon>
        <taxon>Pseudomonadota</taxon>
        <taxon>Gammaproteobacteria</taxon>
        <taxon>Enterobacterales</taxon>
        <taxon>Morganellaceae</taxon>
        <taxon>Xenorhabdus</taxon>
    </lineage>
</organism>
<dbReference type="EMBL" id="NIBT01000004">
    <property type="protein sequence ID" value="PHM25922.1"/>
    <property type="molecule type" value="Genomic_DNA"/>
</dbReference>
<dbReference type="EMBL" id="RAQI01000005">
    <property type="protein sequence ID" value="RKE88480.1"/>
    <property type="molecule type" value="Genomic_DNA"/>
</dbReference>
<dbReference type="AlphaFoldDB" id="A0A2D0IVG1"/>
<keyword evidence="4" id="KW-1185">Reference proteome</keyword>
<proteinExistence type="predicted"/>
<comment type="caution">
    <text evidence="1">The sequence shown here is derived from an EMBL/GenBank/DDBJ whole genome shotgun (WGS) entry which is preliminary data.</text>
</comment>
<sequence length="37" mass="4196">MLKLSDNNVNYWLLCPTNADEDHNGGIAEHVTKRNLV</sequence>
<evidence type="ECO:0000313" key="4">
    <source>
        <dbReference type="Proteomes" id="UP000283568"/>
    </source>
</evidence>
<dbReference type="Proteomes" id="UP000283568">
    <property type="component" value="Unassembled WGS sequence"/>
</dbReference>